<dbReference type="Proteomes" id="UP000037460">
    <property type="component" value="Unassembled WGS sequence"/>
</dbReference>
<feature type="region of interest" description="Disordered" evidence="1">
    <location>
        <begin position="1"/>
        <end position="24"/>
    </location>
</feature>
<evidence type="ECO:0000256" key="1">
    <source>
        <dbReference type="SAM" id="MobiDB-lite"/>
    </source>
</evidence>
<name>A0A0M0LPM5_9EUKA</name>
<proteinExistence type="predicted"/>
<accession>A0A0M0LPM5</accession>
<sequence>MPAAVRIQRQPIARPRPPVGAPSRAAALAPPVIDYLTPSAAPAARPPSNVPSAAAKPNCSSGDAYEDFLASMNGLL</sequence>
<dbReference type="AlphaFoldDB" id="A0A0M0LPM5"/>
<dbReference type="EMBL" id="JWZX01000478">
    <property type="protein sequence ID" value="KOO52862.1"/>
    <property type="molecule type" value="Genomic_DNA"/>
</dbReference>
<evidence type="ECO:0000313" key="3">
    <source>
        <dbReference type="Proteomes" id="UP000037460"/>
    </source>
</evidence>
<organism evidence="2 3">
    <name type="scientific">Chrysochromulina tobinii</name>
    <dbReference type="NCBI Taxonomy" id="1460289"/>
    <lineage>
        <taxon>Eukaryota</taxon>
        <taxon>Haptista</taxon>
        <taxon>Haptophyta</taxon>
        <taxon>Prymnesiophyceae</taxon>
        <taxon>Prymnesiales</taxon>
        <taxon>Chrysochromulinaceae</taxon>
        <taxon>Chrysochromulina</taxon>
    </lineage>
</organism>
<protein>
    <submittedName>
        <fullName evidence="2">Uncharacterized protein</fullName>
    </submittedName>
</protein>
<evidence type="ECO:0000313" key="2">
    <source>
        <dbReference type="EMBL" id="KOO52862.1"/>
    </source>
</evidence>
<feature type="compositionally biased region" description="Low complexity" evidence="1">
    <location>
        <begin position="1"/>
        <end position="13"/>
    </location>
</feature>
<keyword evidence="3" id="KW-1185">Reference proteome</keyword>
<comment type="caution">
    <text evidence="2">The sequence shown here is derived from an EMBL/GenBank/DDBJ whole genome shotgun (WGS) entry which is preliminary data.</text>
</comment>
<reference evidence="3" key="1">
    <citation type="journal article" date="2015" name="PLoS Genet.">
        <title>Genome Sequence and Transcriptome Analyses of Chrysochromulina tobin: Metabolic Tools for Enhanced Algal Fitness in the Prominent Order Prymnesiales (Haptophyceae).</title>
        <authorList>
            <person name="Hovde B.T."/>
            <person name="Deodato C.R."/>
            <person name="Hunsperger H.M."/>
            <person name="Ryken S.A."/>
            <person name="Yost W."/>
            <person name="Jha R.K."/>
            <person name="Patterson J."/>
            <person name="Monnat R.J. Jr."/>
            <person name="Barlow S.B."/>
            <person name="Starkenburg S.R."/>
            <person name="Cattolico R.A."/>
        </authorList>
    </citation>
    <scope>NUCLEOTIDE SEQUENCE</scope>
    <source>
        <strain evidence="3">CCMP291</strain>
    </source>
</reference>
<gene>
    <name evidence="2" type="ORF">Ctob_013337</name>
</gene>